<evidence type="ECO:0008006" key="3">
    <source>
        <dbReference type="Google" id="ProtNLM"/>
    </source>
</evidence>
<proteinExistence type="predicted"/>
<dbReference type="InterPro" id="IPR038026">
    <property type="entry name" value="MtlR-like_sf"/>
</dbReference>
<comment type="caution">
    <text evidence="1">The sequence shown here is derived from an EMBL/GenBank/DDBJ whole genome shotgun (WGS) entry which is preliminary data.</text>
</comment>
<dbReference type="PANTHER" id="PTHR37941:SF1">
    <property type="entry name" value="FUMARASE E-RELATED"/>
    <property type="match status" value="1"/>
</dbReference>
<dbReference type="InterPro" id="IPR007761">
    <property type="entry name" value="MtlR-like"/>
</dbReference>
<reference evidence="1 2" key="1">
    <citation type="submission" date="2023-07" db="EMBL/GenBank/DDBJ databases">
        <title>Sorghum-associated microbial communities from plants grown in Nebraska, USA.</title>
        <authorList>
            <person name="Schachtman D."/>
        </authorList>
    </citation>
    <scope>NUCLEOTIDE SEQUENCE [LARGE SCALE GENOMIC DNA]</scope>
    <source>
        <strain evidence="1 2">BE316</strain>
    </source>
</reference>
<dbReference type="EMBL" id="JAVDXV010000009">
    <property type="protein sequence ID" value="MDR7335130.1"/>
    <property type="molecule type" value="Genomic_DNA"/>
</dbReference>
<accession>A0ABU2AD67</accession>
<sequence length="201" mass="22585">MSKPETTATKQTRSERVAHWNNVFVKEFGRESDRAAVIVAASIFDSSLDSLLRQYLVPCSSSNDDLFDGTNAPLSTFSAKIAMAHRLGLITTKFCRNLHLIRRIRNEFAHNIHGGSFEDTAVKARVRELNKGQIYEEPDSDIRRDLPPGPRGDFLCVCLWMLWCLSAITEKTRPLSEPDLEFGFVFTTKDAGTSDSKNKAD</sequence>
<protein>
    <recommendedName>
        <fullName evidence="3">Mannitol repressor</fullName>
    </recommendedName>
</protein>
<gene>
    <name evidence="1" type="ORF">J2X21_004295</name>
</gene>
<organism evidence="1 2">
    <name type="scientific">Roseateles asaccharophilus</name>
    <dbReference type="NCBI Taxonomy" id="582607"/>
    <lineage>
        <taxon>Bacteria</taxon>
        <taxon>Pseudomonadati</taxon>
        <taxon>Pseudomonadota</taxon>
        <taxon>Betaproteobacteria</taxon>
        <taxon>Burkholderiales</taxon>
        <taxon>Sphaerotilaceae</taxon>
        <taxon>Roseateles</taxon>
    </lineage>
</organism>
<dbReference type="Gene3D" id="1.20.120.330">
    <property type="entry name" value="Nucleotidyltransferases domain 2"/>
    <property type="match status" value="1"/>
</dbReference>
<dbReference type="Proteomes" id="UP001180825">
    <property type="component" value="Unassembled WGS sequence"/>
</dbReference>
<evidence type="ECO:0000313" key="1">
    <source>
        <dbReference type="EMBL" id="MDR7335130.1"/>
    </source>
</evidence>
<name>A0ABU2AD67_9BURK</name>
<dbReference type="RefSeq" id="WP_310332002.1">
    <property type="nucleotide sequence ID" value="NZ_JAVDXV010000009.1"/>
</dbReference>
<dbReference type="PANTHER" id="PTHR37941">
    <property type="entry name" value="FUMARASE E-RELATED"/>
    <property type="match status" value="1"/>
</dbReference>
<dbReference type="SUPFAM" id="SSF158668">
    <property type="entry name" value="MtlR-like"/>
    <property type="match status" value="1"/>
</dbReference>
<keyword evidence="2" id="KW-1185">Reference proteome</keyword>
<evidence type="ECO:0000313" key="2">
    <source>
        <dbReference type="Proteomes" id="UP001180825"/>
    </source>
</evidence>